<dbReference type="InterPro" id="IPR027417">
    <property type="entry name" value="P-loop_NTPase"/>
</dbReference>
<evidence type="ECO:0000313" key="3">
    <source>
        <dbReference type="Proteomes" id="UP000004478"/>
    </source>
</evidence>
<dbReference type="Proteomes" id="UP000004478">
    <property type="component" value="Unassembled WGS sequence"/>
</dbReference>
<dbReference type="InterPro" id="IPR055007">
    <property type="entry name" value="NA-iREase2_dom"/>
</dbReference>
<dbReference type="SUPFAM" id="SSF141571">
    <property type="entry name" value="Pentapeptide repeat-like"/>
    <property type="match status" value="1"/>
</dbReference>
<dbReference type="RefSeq" id="WP_009186290.1">
    <property type="nucleotide sequence ID" value="NZ_AMGM01000068.1"/>
</dbReference>
<sequence length="720" mass="84463">MSEAFINQLDELYTRYGYEPRKTKQTRVYLFTKSIYNGADIVKTGTDEEAEKLQAEYSKGGYAVKIREFKSIEEAEDTLFKDFFKADGVIFNLKKRYENFVQKLMNNLPEKAQYQYIRSSYDYTEYSLDQDVTQTVSISAEDDGNSLVGRVVKQINEHKGPLLIIIEAAAGYGKTCTAYEILQKFISVPSFKLPFFTELSRDRSAKIFKHILQFEIEEQFSNRVDSNLVIHQIKSGRIPLIIDGFDELITKDFSFSSNQFEQVESMLSTIVDLLTENAKIIITSRKTAIFNSEEFHNWMIDRDIKYTLAKVTISEPRIEDWLHKERLEVIQSNNFPVEQIANPVLLTYLRYVKIDELQEMIVGDQSIVSRYFDFLLTREQTRQNLLIEPETQLRIFRKLVRLLTEWDTKSETKEFIKDLIMDYNKTILEETKRKYTPDKRPRTDQLADILSNHAFLDRKESGKIGIVNEFVLGTLIAENLTLGKYLQYNKKFYDNITQMFALLAVQAFQVQPKENKEKLWEVFNQFPFNFDPQFFFKIDIDFKNEIIRDYKLATLSDFHLEGYSFTRENQFESTIFTGCTFKDCQFSLTAFKNSSFVNCYFYNCDLISNGEAYSDCFFTVYGCIDDNDFVSKVYECEAAQEVDEVNIEKEILDLYFKKGSLKPRHRQLSQIKNELTDYDFKTVSKSIHKLEKEGYIQLNGDLSFLTRTGIAHYNDQYRTV</sequence>
<accession>K1KVD9</accession>
<reference evidence="2" key="1">
    <citation type="journal article" date="2012" name="J. Bacteriol.">
        <title>Draft Genome Sequence of Cecembia lonarensis Strain LW9T, Isolated from Lonar Lake, a Haloalkaline Lake in India.</title>
        <authorList>
            <person name="Shivaji S."/>
            <person name="Ara S."/>
            <person name="Singh A."/>
            <person name="Pinnaka A.K."/>
        </authorList>
    </citation>
    <scope>NUCLEOTIDE SEQUENCE [LARGE SCALE GENOMIC DNA]</scope>
    <source>
        <strain evidence="2">LW9</strain>
    </source>
</reference>
<dbReference type="Gene3D" id="2.160.20.80">
    <property type="entry name" value="E3 ubiquitin-protein ligase SopA"/>
    <property type="match status" value="1"/>
</dbReference>
<dbReference type="PATRIC" id="fig|1225176.3.peg.3472"/>
<feature type="domain" description="NACHT-associated inactive Restriction Endonuclease 2" evidence="1">
    <location>
        <begin position="8"/>
        <end position="123"/>
    </location>
</feature>
<dbReference type="Gene3D" id="3.40.50.300">
    <property type="entry name" value="P-loop containing nucleotide triphosphate hydrolases"/>
    <property type="match status" value="1"/>
</dbReference>
<comment type="caution">
    <text evidence="2">The sequence shown here is derived from an EMBL/GenBank/DDBJ whole genome shotgun (WGS) entry which is preliminary data.</text>
</comment>
<dbReference type="Pfam" id="PF22723">
    <property type="entry name" value="NA-iREase2"/>
    <property type="match status" value="1"/>
</dbReference>
<keyword evidence="3" id="KW-1185">Reference proteome</keyword>
<name>K1KVD9_CECL9</name>
<dbReference type="OrthoDB" id="6845386at2"/>
<protein>
    <recommendedName>
        <fullName evidence="1">NACHT-associated inactive Restriction Endonuclease 2 domain-containing protein</fullName>
    </recommendedName>
</protein>
<evidence type="ECO:0000313" key="2">
    <source>
        <dbReference type="EMBL" id="EKB48135.1"/>
    </source>
</evidence>
<evidence type="ECO:0000259" key="1">
    <source>
        <dbReference type="Pfam" id="PF22723"/>
    </source>
</evidence>
<dbReference type="EMBL" id="AMGM01000068">
    <property type="protein sequence ID" value="EKB48135.1"/>
    <property type="molecule type" value="Genomic_DNA"/>
</dbReference>
<gene>
    <name evidence="2" type="ORF">B879_03272</name>
</gene>
<dbReference type="AlphaFoldDB" id="K1KVD9"/>
<dbReference type="SUPFAM" id="SSF52540">
    <property type="entry name" value="P-loop containing nucleoside triphosphate hydrolases"/>
    <property type="match status" value="1"/>
</dbReference>
<organism evidence="2 3">
    <name type="scientific">Cecembia lonarensis (strain CCUG 58316 / KCTC 22772 / LW9)</name>
    <dbReference type="NCBI Taxonomy" id="1225176"/>
    <lineage>
        <taxon>Bacteria</taxon>
        <taxon>Pseudomonadati</taxon>
        <taxon>Bacteroidota</taxon>
        <taxon>Cytophagia</taxon>
        <taxon>Cytophagales</taxon>
        <taxon>Cyclobacteriaceae</taxon>
        <taxon>Cecembia</taxon>
    </lineage>
</organism>
<proteinExistence type="predicted"/>